<proteinExistence type="predicted"/>
<evidence type="ECO:0000256" key="1">
    <source>
        <dbReference type="ARBA" id="ARBA00023015"/>
    </source>
</evidence>
<keyword evidence="2 5" id="KW-0238">DNA-binding</keyword>
<dbReference type="GO" id="GO:0003700">
    <property type="term" value="F:DNA-binding transcription factor activity"/>
    <property type="evidence" value="ECO:0007669"/>
    <property type="project" value="InterPro"/>
</dbReference>
<dbReference type="InterPro" id="IPR037923">
    <property type="entry name" value="HTH-like"/>
</dbReference>
<dbReference type="Gene3D" id="1.10.10.60">
    <property type="entry name" value="Homeodomain-like"/>
    <property type="match status" value="2"/>
</dbReference>
<dbReference type="InterPro" id="IPR020449">
    <property type="entry name" value="Tscrpt_reg_AraC-type_HTH"/>
</dbReference>
<organism evidence="5 6">
    <name type="scientific">Gracilibacillus ureilyticus</name>
    <dbReference type="NCBI Taxonomy" id="531814"/>
    <lineage>
        <taxon>Bacteria</taxon>
        <taxon>Bacillati</taxon>
        <taxon>Bacillota</taxon>
        <taxon>Bacilli</taxon>
        <taxon>Bacillales</taxon>
        <taxon>Bacillaceae</taxon>
        <taxon>Gracilibacillus</taxon>
    </lineage>
</organism>
<evidence type="ECO:0000256" key="3">
    <source>
        <dbReference type="ARBA" id="ARBA00023163"/>
    </source>
</evidence>
<name>A0A1H9P2M1_9BACI</name>
<keyword evidence="1" id="KW-0805">Transcription regulation</keyword>
<evidence type="ECO:0000313" key="5">
    <source>
        <dbReference type="EMBL" id="SER42069.1"/>
    </source>
</evidence>
<dbReference type="OrthoDB" id="9807321at2"/>
<dbReference type="PANTHER" id="PTHR43280">
    <property type="entry name" value="ARAC-FAMILY TRANSCRIPTIONAL REGULATOR"/>
    <property type="match status" value="1"/>
</dbReference>
<dbReference type="AlphaFoldDB" id="A0A1H9P2M1"/>
<dbReference type="InterPro" id="IPR014710">
    <property type="entry name" value="RmlC-like_jellyroll"/>
</dbReference>
<evidence type="ECO:0000256" key="2">
    <source>
        <dbReference type="ARBA" id="ARBA00023125"/>
    </source>
</evidence>
<feature type="domain" description="HTH araC/xylS-type" evidence="4">
    <location>
        <begin position="185"/>
        <end position="283"/>
    </location>
</feature>
<dbReference type="Gene3D" id="2.60.120.10">
    <property type="entry name" value="Jelly Rolls"/>
    <property type="match status" value="1"/>
</dbReference>
<dbReference type="SMART" id="SM00342">
    <property type="entry name" value="HTH_ARAC"/>
    <property type="match status" value="1"/>
</dbReference>
<dbReference type="Proteomes" id="UP000199687">
    <property type="component" value="Unassembled WGS sequence"/>
</dbReference>
<dbReference type="PRINTS" id="PR00032">
    <property type="entry name" value="HTHARAC"/>
</dbReference>
<dbReference type="STRING" id="531814.SAMN04487944_10461"/>
<dbReference type="Pfam" id="PF12833">
    <property type="entry name" value="HTH_18"/>
    <property type="match status" value="1"/>
</dbReference>
<dbReference type="GO" id="GO:0043565">
    <property type="term" value="F:sequence-specific DNA binding"/>
    <property type="evidence" value="ECO:0007669"/>
    <property type="project" value="InterPro"/>
</dbReference>
<gene>
    <name evidence="5" type="ORF">SAMN04487944_10461</name>
</gene>
<protein>
    <submittedName>
        <fullName evidence="5">AraC-type DNA-binding protein</fullName>
    </submittedName>
</protein>
<dbReference type="RefSeq" id="WP_089739958.1">
    <property type="nucleotide sequence ID" value="NZ_FOGL01000004.1"/>
</dbReference>
<accession>A0A1H9P2M1</accession>
<keyword evidence="6" id="KW-1185">Reference proteome</keyword>
<sequence length="287" mass="33859">MAHRIEITANSLSLIQEIGFIKDENGVFSHPNRIMPELNVFIYVVSGRLKVIEEGELYDLRKGSYLFLSKNKHHWGEELYERGSEWFYIHFYSENTDNEQKEFSPYRHTSIIPKKLYHSNIILPKTGKTEQITYTESKLSKLLETFESSHPFRPIYASMGAYELFLDLYMERMKDSYSTTNRTVTKMIELFHKNKGMKLDSRKIEKEMGMSYSYLSSLFKKHTGKSITQYQNEILIEHAIQLFKNQQYNVSEVSDSLGFSNPFYFSRVFKKVIGVAPTTYLEQIYRK</sequence>
<dbReference type="InterPro" id="IPR018060">
    <property type="entry name" value="HTH_AraC"/>
</dbReference>
<dbReference type="PANTHER" id="PTHR43280:SF2">
    <property type="entry name" value="HTH-TYPE TRANSCRIPTIONAL REGULATOR EXSA"/>
    <property type="match status" value="1"/>
</dbReference>
<evidence type="ECO:0000313" key="6">
    <source>
        <dbReference type="Proteomes" id="UP000199687"/>
    </source>
</evidence>
<evidence type="ECO:0000259" key="4">
    <source>
        <dbReference type="PROSITE" id="PS01124"/>
    </source>
</evidence>
<dbReference type="SUPFAM" id="SSF51215">
    <property type="entry name" value="Regulatory protein AraC"/>
    <property type="match status" value="1"/>
</dbReference>
<dbReference type="InterPro" id="IPR009057">
    <property type="entry name" value="Homeodomain-like_sf"/>
</dbReference>
<reference evidence="5 6" key="1">
    <citation type="submission" date="2016-10" db="EMBL/GenBank/DDBJ databases">
        <authorList>
            <person name="de Groot N.N."/>
        </authorList>
    </citation>
    <scope>NUCLEOTIDE SEQUENCE [LARGE SCALE GENOMIC DNA]</scope>
    <source>
        <strain evidence="5 6">CGMCC 1.7727</strain>
    </source>
</reference>
<dbReference type="SUPFAM" id="SSF46689">
    <property type="entry name" value="Homeodomain-like"/>
    <property type="match status" value="1"/>
</dbReference>
<dbReference type="EMBL" id="FOGL01000004">
    <property type="protein sequence ID" value="SER42069.1"/>
    <property type="molecule type" value="Genomic_DNA"/>
</dbReference>
<keyword evidence="3" id="KW-0804">Transcription</keyword>
<dbReference type="PROSITE" id="PS01124">
    <property type="entry name" value="HTH_ARAC_FAMILY_2"/>
    <property type="match status" value="1"/>
</dbReference>